<dbReference type="Proteomes" id="UP000251577">
    <property type="component" value="Unassembled WGS sequence"/>
</dbReference>
<dbReference type="RefSeq" id="WP_113631416.1">
    <property type="nucleotide sequence ID" value="NZ_QHCV01000127.1"/>
</dbReference>
<dbReference type="Pfam" id="PF01497">
    <property type="entry name" value="Peripla_BP_2"/>
    <property type="match status" value="1"/>
</dbReference>
<dbReference type="InterPro" id="IPR050902">
    <property type="entry name" value="ABC_Transporter_SBP"/>
</dbReference>
<evidence type="ECO:0000259" key="2">
    <source>
        <dbReference type="PROSITE" id="PS50983"/>
    </source>
</evidence>
<evidence type="ECO:0000313" key="3">
    <source>
        <dbReference type="EMBL" id="RAV31281.1"/>
    </source>
</evidence>
<dbReference type="EMBL" id="QHCV01000127">
    <property type="protein sequence ID" value="RAV31281.1"/>
    <property type="molecule type" value="Genomic_DNA"/>
</dbReference>
<organism evidence="3 4">
    <name type="scientific">Corynebacterium heidelbergense</name>
    <dbReference type="NCBI Taxonomy" id="2055947"/>
    <lineage>
        <taxon>Bacteria</taxon>
        <taxon>Bacillati</taxon>
        <taxon>Actinomycetota</taxon>
        <taxon>Actinomycetes</taxon>
        <taxon>Mycobacteriales</taxon>
        <taxon>Corynebacteriaceae</taxon>
        <taxon>Corynebacterium</taxon>
    </lineage>
</organism>
<evidence type="ECO:0000313" key="4">
    <source>
        <dbReference type="Proteomes" id="UP000251577"/>
    </source>
</evidence>
<evidence type="ECO:0000256" key="1">
    <source>
        <dbReference type="ARBA" id="ARBA00008814"/>
    </source>
</evidence>
<dbReference type="PROSITE" id="PS50983">
    <property type="entry name" value="FE_B12_PBP"/>
    <property type="match status" value="1"/>
</dbReference>
<gene>
    <name evidence="3" type="ORF">DLJ54_09220</name>
</gene>
<dbReference type="SUPFAM" id="SSF53807">
    <property type="entry name" value="Helical backbone' metal receptor"/>
    <property type="match status" value="1"/>
</dbReference>
<keyword evidence="4" id="KW-1185">Reference proteome</keyword>
<protein>
    <submittedName>
        <fullName evidence="3">ABC transporter iron(III)/siderophore-binding protein</fullName>
    </submittedName>
</protein>
<dbReference type="Gene3D" id="3.40.50.1980">
    <property type="entry name" value="Nitrogenase molybdenum iron protein domain"/>
    <property type="match status" value="2"/>
</dbReference>
<dbReference type="InterPro" id="IPR002491">
    <property type="entry name" value="ABC_transptr_periplasmic_BD"/>
</dbReference>
<comment type="similarity">
    <text evidence="1">Belongs to the bacterial solute-binding protein 8 family.</text>
</comment>
<dbReference type="AlphaFoldDB" id="A0A364V3T0"/>
<dbReference type="PANTHER" id="PTHR30535:SF34">
    <property type="entry name" value="MOLYBDATE-BINDING PROTEIN MOLA"/>
    <property type="match status" value="1"/>
</dbReference>
<sequence length="348" mass="36146">MSAVALLAAGSVLTGCGDNSENQSAESSSYTVPRPENSAYPLTINNCGREVTFSKAPSRVLILNGASVGEVESLLILDQDKAIIGNAQNYGVSDDGGMVPRINALPTIPGQGPAGATTAEQVLAAKPDLVISTWAGGFDPGAGAPTRDQLAQQGIASYVNPAQCDSAQPGASAKKKDGSPTGIKDSFDMLMDFGRIFNVQQKAAGYIEGKNKAIESISAHGQPQGNQHALIAYPGMAAMNTNGLPAVMTGGIYDDILAKAGLKNSIEGDAETTKTLNAEKLASAKVDVLVVGQSSPTENPAEEAKKLFAKYPQWEAAKHNRWVSVSDSAYYGPLNHIAVAKISDAAKR</sequence>
<dbReference type="PANTHER" id="PTHR30535">
    <property type="entry name" value="VITAMIN B12-BINDING PROTEIN"/>
    <property type="match status" value="1"/>
</dbReference>
<accession>A0A364V3T0</accession>
<reference evidence="3 4" key="1">
    <citation type="journal article" date="2018" name="Syst. Appl. Microbiol.">
        <title>Corynebacterium heidelbergense sp. nov., isolated from the preen glands of Egyptian geese (Alopochen aegyptiacus).</title>
        <authorList>
            <person name="Braun M.S."/>
            <person name="Wang E."/>
            <person name="Zimmermann S."/>
            <person name="Wink M."/>
        </authorList>
    </citation>
    <scope>NUCLEOTIDE SEQUENCE [LARGE SCALE GENOMIC DNA]</scope>
    <source>
        <strain evidence="3 4">647</strain>
    </source>
</reference>
<feature type="domain" description="Fe/B12 periplasmic-binding" evidence="2">
    <location>
        <begin position="59"/>
        <end position="348"/>
    </location>
</feature>
<comment type="caution">
    <text evidence="3">The sequence shown here is derived from an EMBL/GenBank/DDBJ whole genome shotgun (WGS) entry which is preliminary data.</text>
</comment>
<name>A0A364V3T0_9CORY</name>
<proteinExistence type="inferred from homology"/>